<reference evidence="1" key="2">
    <citation type="journal article" date="2023" name="IMA Fungus">
        <title>Comparative genomic study of the Penicillium genus elucidates a diverse pangenome and 15 lateral gene transfer events.</title>
        <authorList>
            <person name="Petersen C."/>
            <person name="Sorensen T."/>
            <person name="Nielsen M.R."/>
            <person name="Sondergaard T.E."/>
            <person name="Sorensen J.L."/>
            <person name="Fitzpatrick D.A."/>
            <person name="Frisvad J.C."/>
            <person name="Nielsen K.L."/>
        </authorList>
    </citation>
    <scope>NUCLEOTIDE SEQUENCE</scope>
    <source>
        <strain evidence="1">IBT 35673</strain>
    </source>
</reference>
<comment type="caution">
    <text evidence="1">The sequence shown here is derived from an EMBL/GenBank/DDBJ whole genome shotgun (WGS) entry which is preliminary data.</text>
</comment>
<gene>
    <name evidence="1" type="ORF">N7452_003662</name>
</gene>
<sequence length="77" mass="8859">MSIPVINKEPGNFNPMGEFIHGEKGITDILRYVEQSIANLHGGHAERTETEVEEFWTDIWTHIRRIETLLEQPESGI</sequence>
<organism evidence="1 2">
    <name type="scientific">Penicillium brevicompactum</name>
    <dbReference type="NCBI Taxonomy" id="5074"/>
    <lineage>
        <taxon>Eukaryota</taxon>
        <taxon>Fungi</taxon>
        <taxon>Dikarya</taxon>
        <taxon>Ascomycota</taxon>
        <taxon>Pezizomycotina</taxon>
        <taxon>Eurotiomycetes</taxon>
        <taxon>Eurotiomycetidae</taxon>
        <taxon>Eurotiales</taxon>
        <taxon>Aspergillaceae</taxon>
        <taxon>Penicillium</taxon>
    </lineage>
</organism>
<dbReference type="Proteomes" id="UP001147695">
    <property type="component" value="Unassembled WGS sequence"/>
</dbReference>
<accession>A0A9W9QWD4</accession>
<name>A0A9W9QWD4_PENBR</name>
<evidence type="ECO:0000313" key="2">
    <source>
        <dbReference type="Proteomes" id="UP001147695"/>
    </source>
</evidence>
<evidence type="ECO:0000313" key="1">
    <source>
        <dbReference type="EMBL" id="KAJ5345658.1"/>
    </source>
</evidence>
<protein>
    <submittedName>
        <fullName evidence="1">Uncharacterized protein</fullName>
    </submittedName>
</protein>
<dbReference type="EMBL" id="JAPZBQ010000002">
    <property type="protein sequence ID" value="KAJ5345658.1"/>
    <property type="molecule type" value="Genomic_DNA"/>
</dbReference>
<reference evidence="1" key="1">
    <citation type="submission" date="2022-12" db="EMBL/GenBank/DDBJ databases">
        <authorList>
            <person name="Petersen C."/>
        </authorList>
    </citation>
    <scope>NUCLEOTIDE SEQUENCE</scope>
    <source>
        <strain evidence="1">IBT 35673</strain>
    </source>
</reference>
<proteinExistence type="predicted"/>
<dbReference type="AlphaFoldDB" id="A0A9W9QWD4"/>